<dbReference type="AlphaFoldDB" id="A0A1X0NVP3"/>
<dbReference type="GeneID" id="39985620"/>
<dbReference type="Proteomes" id="UP000192257">
    <property type="component" value="Unassembled WGS sequence"/>
</dbReference>
<keyword evidence="2" id="KW-1185">Reference proteome</keyword>
<dbReference type="EMBL" id="NBCO01000015">
    <property type="protein sequence ID" value="ORC88757.1"/>
    <property type="molecule type" value="Genomic_DNA"/>
</dbReference>
<organism evidence="1 2">
    <name type="scientific">Trypanosoma theileri</name>
    <dbReference type="NCBI Taxonomy" id="67003"/>
    <lineage>
        <taxon>Eukaryota</taxon>
        <taxon>Discoba</taxon>
        <taxon>Euglenozoa</taxon>
        <taxon>Kinetoplastea</taxon>
        <taxon>Metakinetoplastina</taxon>
        <taxon>Trypanosomatida</taxon>
        <taxon>Trypanosomatidae</taxon>
        <taxon>Trypanosoma</taxon>
    </lineage>
</organism>
<protein>
    <submittedName>
        <fullName evidence="1">Uncharacterized protein</fullName>
    </submittedName>
</protein>
<comment type="caution">
    <text evidence="1">The sequence shown here is derived from an EMBL/GenBank/DDBJ whole genome shotgun (WGS) entry which is preliminary data.</text>
</comment>
<dbReference type="RefSeq" id="XP_028882823.1">
    <property type="nucleotide sequence ID" value="XM_029025840.1"/>
</dbReference>
<dbReference type="VEuPathDB" id="TriTrypDB:TM35_000151880"/>
<feature type="non-terminal residue" evidence="1">
    <location>
        <position position="219"/>
    </location>
</feature>
<gene>
    <name evidence="1" type="ORF">TM35_000151880</name>
</gene>
<evidence type="ECO:0000313" key="1">
    <source>
        <dbReference type="EMBL" id="ORC88757.1"/>
    </source>
</evidence>
<reference evidence="1 2" key="1">
    <citation type="submission" date="2017-03" db="EMBL/GenBank/DDBJ databases">
        <title>An alternative strategy for trypanosome survival in the mammalian bloodstream revealed through genome and transcriptome analysis of the ubiquitous bovine parasite Trypanosoma (Megatrypanum) theileri.</title>
        <authorList>
            <person name="Kelly S."/>
            <person name="Ivens A."/>
            <person name="Mott A."/>
            <person name="O'Neill E."/>
            <person name="Emms D."/>
            <person name="Macleod O."/>
            <person name="Voorheis P."/>
            <person name="Matthews J."/>
            <person name="Matthews K."/>
            <person name="Carrington M."/>
        </authorList>
    </citation>
    <scope>NUCLEOTIDE SEQUENCE [LARGE SCALE GENOMIC DNA]</scope>
    <source>
        <strain evidence="1">Edinburgh</strain>
    </source>
</reference>
<proteinExistence type="predicted"/>
<accession>A0A1X0NVP3</accession>
<name>A0A1X0NVP3_9TRYP</name>
<sequence length="219" mass="25494">MSTESELQAKYSDAVKRWEAAKEATVASRVKKDEKEGLANEKPWGSREWYLAKAECSKVCIDWEEKREQEYSAEHKMCEVAANLMIHEHGGDSKEVQIAMGRRELTSMKEFVYSSFFPYWTAWAKLNHKARMLYWQLNAKGCVAAADDIDRAKDDFLYRIANESNGSGFREAWNAAVKALDKWEKQNDCTDWDETKSKYDAELEKWKEFQPKGEEYALI</sequence>
<evidence type="ECO:0000313" key="2">
    <source>
        <dbReference type="Proteomes" id="UP000192257"/>
    </source>
</evidence>